<dbReference type="Pfam" id="PF02734">
    <property type="entry name" value="Dak2"/>
    <property type="match status" value="1"/>
</dbReference>
<dbReference type="Pfam" id="PF21645">
    <property type="entry name" value="FakA-like_M"/>
    <property type="match status" value="1"/>
</dbReference>
<dbReference type="InterPro" id="IPR003797">
    <property type="entry name" value="DegV"/>
</dbReference>
<dbReference type="InterPro" id="IPR004007">
    <property type="entry name" value="DhaL_dom"/>
</dbReference>
<dbReference type="Pfam" id="PF02645">
    <property type="entry name" value="DegV"/>
    <property type="match status" value="1"/>
</dbReference>
<accession>A0A7W0CBI2</accession>
<organism evidence="3 4">
    <name type="scientific">Desulfosalsimonas propionicica</name>
    <dbReference type="NCBI Taxonomy" id="332175"/>
    <lineage>
        <taxon>Bacteria</taxon>
        <taxon>Pseudomonadati</taxon>
        <taxon>Thermodesulfobacteriota</taxon>
        <taxon>Desulfobacteria</taxon>
        <taxon>Desulfobacterales</taxon>
        <taxon>Desulfosalsimonadaceae</taxon>
        <taxon>Desulfosalsimonas</taxon>
    </lineage>
</organism>
<evidence type="ECO:0000313" key="3">
    <source>
        <dbReference type="EMBL" id="MBA2882612.1"/>
    </source>
</evidence>
<dbReference type="InterPro" id="IPR048394">
    <property type="entry name" value="FakA-like_M"/>
</dbReference>
<feature type="domain" description="DhaL" evidence="2">
    <location>
        <begin position="30"/>
        <end position="180"/>
    </location>
</feature>
<evidence type="ECO:0000256" key="1">
    <source>
        <dbReference type="ARBA" id="ARBA00023121"/>
    </source>
</evidence>
<dbReference type="GO" id="GO:0008289">
    <property type="term" value="F:lipid binding"/>
    <property type="evidence" value="ECO:0007669"/>
    <property type="project" value="UniProtKB-KW"/>
</dbReference>
<evidence type="ECO:0000313" key="4">
    <source>
        <dbReference type="Proteomes" id="UP000525298"/>
    </source>
</evidence>
<dbReference type="EMBL" id="JACDUS010000011">
    <property type="protein sequence ID" value="MBA2882612.1"/>
    <property type="molecule type" value="Genomic_DNA"/>
</dbReference>
<proteinExistence type="predicted"/>
<name>A0A7W0CBI2_9BACT</name>
<comment type="caution">
    <text evidence="3">The sequence shown here is derived from an EMBL/GenBank/DDBJ whole genome shotgun (WGS) entry which is preliminary data.</text>
</comment>
<keyword evidence="1" id="KW-0446">Lipid-binding</keyword>
<dbReference type="InterPro" id="IPR043168">
    <property type="entry name" value="DegV_C"/>
</dbReference>
<dbReference type="Proteomes" id="UP000525298">
    <property type="component" value="Unassembled WGS sequence"/>
</dbReference>
<dbReference type="RefSeq" id="WP_181552245.1">
    <property type="nucleotide sequence ID" value="NZ_JACDUS010000011.1"/>
</dbReference>
<dbReference type="PANTHER" id="PTHR33434:SF2">
    <property type="entry name" value="FATTY ACID-BINDING PROTEIN TM_1468"/>
    <property type="match status" value="1"/>
</dbReference>
<dbReference type="GO" id="GO:0004371">
    <property type="term" value="F:glycerone kinase activity"/>
    <property type="evidence" value="ECO:0007669"/>
    <property type="project" value="InterPro"/>
</dbReference>
<dbReference type="NCBIfam" id="TIGR00762">
    <property type="entry name" value="DegV"/>
    <property type="match status" value="1"/>
</dbReference>
<protein>
    <recommendedName>
        <fullName evidence="2">DhaL domain-containing protein</fullName>
    </recommendedName>
</protein>
<dbReference type="PANTHER" id="PTHR33434">
    <property type="entry name" value="DEGV DOMAIN-CONTAINING PROTEIN DR_1986-RELATED"/>
    <property type="match status" value="1"/>
</dbReference>
<dbReference type="InterPro" id="IPR036117">
    <property type="entry name" value="DhaL_dom_sf"/>
</dbReference>
<sequence length="590" mass="63995">MTADFHHALLTGYERLAAWSAVLDRINVFPVADGDTGRNLMITLAPLRNVADQGPEKTGHQILFAARGNSGNIAARFVYDLLAANGVKTLYQCAQTGAQNARSAISRPRAGTMLTVIDAFAEAIADLPDPKNPQSGLKTVTDAMQAAVDSSTGQIRELSAAKVVDAGALGMFVFLESFFTDFCGQGRRFLPIHEIFTGRLKIDPDYAAAAENGFCVDAVVEVNKEPGAGAQEPSAAEDHDSLTVFHTGGYAKIHLHTADRSAARKQLGQMGRIVSWNEDDMAEQAAAFRLPAAAAPVHVVTDAAGSISRHLAGLLGITLLESYVTVGERCIPETCLDPEELYKAMRRGVRASTSQASDFERHQHYARLLSQHDRVLYLCVGSVYTGNYQAAMDWKAENDPEDRFWVIDTGAASGRLAAIAAATARYAAGAQSADRVPAFAKHIIERCGEYIFLDELKYLAAGGRMSKTGAFFGDMLHMKPVISPLSHGAEKVGIVRNAEAQIKFAEQRLQQDINHARHPLLLLEYSDNRQWVAGPVKERIAALFPEAEILLQPMSMTSGVHIGPGAWAISWCRDNPRADNPQNPLHVHES</sequence>
<dbReference type="SUPFAM" id="SSF82549">
    <property type="entry name" value="DAK1/DegV-like"/>
    <property type="match status" value="1"/>
</dbReference>
<keyword evidence="4" id="KW-1185">Reference proteome</keyword>
<dbReference type="GO" id="GO:0006071">
    <property type="term" value="P:glycerol metabolic process"/>
    <property type="evidence" value="ECO:0007669"/>
    <property type="project" value="InterPro"/>
</dbReference>
<dbReference type="SUPFAM" id="SSF101473">
    <property type="entry name" value="DhaL-like"/>
    <property type="match status" value="1"/>
</dbReference>
<dbReference type="SMART" id="SM01120">
    <property type="entry name" value="Dak2"/>
    <property type="match status" value="1"/>
</dbReference>
<dbReference type="PROSITE" id="PS51482">
    <property type="entry name" value="DEGV"/>
    <property type="match status" value="1"/>
</dbReference>
<dbReference type="Gene3D" id="3.40.50.10170">
    <property type="match status" value="1"/>
</dbReference>
<dbReference type="Gene3D" id="3.30.1180.10">
    <property type="match status" value="1"/>
</dbReference>
<evidence type="ECO:0000259" key="2">
    <source>
        <dbReference type="SMART" id="SM01120"/>
    </source>
</evidence>
<dbReference type="AlphaFoldDB" id="A0A7W0CBI2"/>
<gene>
    <name evidence="3" type="ORF">HNR65_002966</name>
</gene>
<dbReference type="InterPro" id="IPR050270">
    <property type="entry name" value="DegV_domain_contain"/>
</dbReference>
<reference evidence="3 4" key="1">
    <citation type="submission" date="2020-07" db="EMBL/GenBank/DDBJ databases">
        <title>Genomic Encyclopedia of Type Strains, Phase IV (KMG-IV): sequencing the most valuable type-strain genomes for metagenomic binning, comparative biology and taxonomic classification.</title>
        <authorList>
            <person name="Goeker M."/>
        </authorList>
    </citation>
    <scope>NUCLEOTIDE SEQUENCE [LARGE SCALE GENOMIC DNA]</scope>
    <source>
        <strain evidence="3 4">DSM 17721</strain>
    </source>
</reference>
<dbReference type="Gene3D" id="1.25.40.340">
    <property type="match status" value="1"/>
</dbReference>